<reference evidence="1" key="1">
    <citation type="journal article" date="2024" name="J. Gen. Virol.">
        <title>Novel phages of Pseudomonas syringae unveil numerous potential auxiliary metabolic genes.</title>
        <authorList>
            <person name="Feltin C."/>
            <person name="Garneau J.R."/>
            <person name="Morris C.E."/>
            <person name="Berard A."/>
            <person name="Torres-Barcelo C."/>
        </authorList>
    </citation>
    <scope>NUCLEOTIDE SEQUENCE</scope>
</reference>
<name>A0AAU6W0W5_9VIRU</name>
<gene>
    <name evidence="1" type="ORF">Draal02_00057</name>
</gene>
<evidence type="ECO:0000313" key="1">
    <source>
        <dbReference type="EMBL" id="XAI70341.1"/>
    </source>
</evidence>
<proteinExistence type="predicted"/>
<sequence length="71" mass="8381">MILNQTVDNLMGDTFTHGSSMRRFGGAHRDGHVNFYYWDDVNCKHVMVRKKCGSYRKAQRKLLQWLKGYNV</sequence>
<organism evidence="1">
    <name type="scientific">Pseudomonas phage Draal02</name>
    <dbReference type="NCBI Taxonomy" id="3138531"/>
    <lineage>
        <taxon>Viruses</taxon>
    </lineage>
</organism>
<accession>A0AAU6W0W5</accession>
<protein>
    <submittedName>
        <fullName evidence="1">Uncharacterized protein</fullName>
    </submittedName>
</protein>
<dbReference type="EMBL" id="PP179321">
    <property type="protein sequence ID" value="XAI70341.1"/>
    <property type="molecule type" value="Genomic_DNA"/>
</dbReference>